<reference evidence="3 4" key="1">
    <citation type="submission" date="2014-04" db="EMBL/GenBank/DDBJ databases">
        <authorList>
            <person name="Bishop-Lilly K.A."/>
            <person name="Broomall S.M."/>
            <person name="Chain P.S."/>
            <person name="Chertkov O."/>
            <person name="Coyne S.R."/>
            <person name="Daligault H.E."/>
            <person name="Davenport K.W."/>
            <person name="Erkkila T."/>
            <person name="Frey K.G."/>
            <person name="Gibbons H.S."/>
            <person name="Gu W."/>
            <person name="Jaissle J."/>
            <person name="Johnson S.L."/>
            <person name="Koroleva G.I."/>
            <person name="Ladner J.T."/>
            <person name="Lo C.-C."/>
            <person name="Minogue T.D."/>
            <person name="Munk C."/>
            <person name="Palacios G.F."/>
            <person name="Redden C.L."/>
            <person name="Rosenzweig C.N."/>
            <person name="Scholz M.B."/>
            <person name="Teshima H."/>
            <person name="Xu Y."/>
        </authorList>
    </citation>
    <scope>NUCLEOTIDE SEQUENCE [LARGE SCALE GENOMIC DNA]</scope>
    <source>
        <strain evidence="4">gladioli</strain>
    </source>
</reference>
<feature type="region of interest" description="Disordered" evidence="1">
    <location>
        <begin position="35"/>
        <end position="58"/>
    </location>
</feature>
<dbReference type="Proteomes" id="UP000029590">
    <property type="component" value="Unassembled WGS sequence"/>
</dbReference>
<feature type="signal peptide" evidence="2">
    <location>
        <begin position="1"/>
        <end position="19"/>
    </location>
</feature>
<evidence type="ECO:0000313" key="4">
    <source>
        <dbReference type="Proteomes" id="UP000029590"/>
    </source>
</evidence>
<organism evidence="3 4">
    <name type="scientific">Burkholderia gladioli</name>
    <name type="common">Pseudomonas marginata</name>
    <name type="synonym">Phytomonas marginata</name>
    <dbReference type="NCBI Taxonomy" id="28095"/>
    <lineage>
        <taxon>Bacteria</taxon>
        <taxon>Pseudomonadati</taxon>
        <taxon>Pseudomonadota</taxon>
        <taxon>Betaproteobacteria</taxon>
        <taxon>Burkholderiales</taxon>
        <taxon>Burkholderiaceae</taxon>
        <taxon>Burkholderia</taxon>
    </lineage>
</organism>
<evidence type="ECO:0000256" key="1">
    <source>
        <dbReference type="SAM" id="MobiDB-lite"/>
    </source>
</evidence>
<dbReference type="AlphaFoldDB" id="A0AAW3ENS4"/>
<dbReference type="KEGG" id="bgo:BM43_2272"/>
<dbReference type="EMBL" id="JPGG01000018">
    <property type="protein sequence ID" value="KGC09145.1"/>
    <property type="molecule type" value="Genomic_DNA"/>
</dbReference>
<comment type="caution">
    <text evidence="3">The sequence shown here is derived from an EMBL/GenBank/DDBJ whole genome shotgun (WGS) entry which is preliminary data.</text>
</comment>
<keyword evidence="3" id="KW-0449">Lipoprotein</keyword>
<name>A0AAW3ENS4_BURGA</name>
<keyword evidence="2" id="KW-0732">Signal</keyword>
<accession>A0AAW3ENS4</accession>
<evidence type="ECO:0000313" key="3">
    <source>
        <dbReference type="EMBL" id="KGC09145.1"/>
    </source>
</evidence>
<sequence>MFDNTTTRGWRFSAMAALAAAAILTGCGGDDGGTVVPRAQGSTTQAGTGNSAGSSAQASVEESTYTDGIFVDNSGDGYFQFDTNFPATFTAVTGAIVVESYLAQQGDKQFGSRPQWPAGASFALNQSTQAYITADGAEEVFGYQDMDWGPVGAISKRTPQGFQFSLDKLPTPLYDVALMAVDVSGQAVADVLAKDSRSVNGGLAALMASDKTPMPAGSHIYQTTETVLTTNIWMLRDWSGNGFYPTLEAAQVDNGGTIRTLGAYRYLDHPGDNTALVEYNGKIDAGEIRKQGDVLTDLPLGYNRVAATFIAQEIQKALQPR</sequence>
<evidence type="ECO:0000256" key="2">
    <source>
        <dbReference type="SAM" id="SignalP"/>
    </source>
</evidence>
<proteinExistence type="predicted"/>
<feature type="chain" id="PRO_5043419304" evidence="2">
    <location>
        <begin position="20"/>
        <end position="321"/>
    </location>
</feature>
<protein>
    <submittedName>
        <fullName evidence="3">Lipoprotein</fullName>
    </submittedName>
</protein>
<gene>
    <name evidence="3" type="ORF">DM48_6623</name>
</gene>
<dbReference type="RefSeq" id="WP_146128521.1">
    <property type="nucleotide sequence ID" value="NZ_CADEWN010000002.1"/>
</dbReference>
<feature type="compositionally biased region" description="Polar residues" evidence="1">
    <location>
        <begin position="40"/>
        <end position="58"/>
    </location>
</feature>